<evidence type="ECO:0000256" key="1">
    <source>
        <dbReference type="SAM" id="MobiDB-lite"/>
    </source>
</evidence>
<feature type="region of interest" description="Disordered" evidence="1">
    <location>
        <begin position="78"/>
        <end position="99"/>
    </location>
</feature>
<reference evidence="2 3" key="1">
    <citation type="journal article" date="2011" name="Science">
        <title>The ecoresponsive genome of Daphnia pulex.</title>
        <authorList>
            <person name="Colbourne J.K."/>
            <person name="Pfrender M.E."/>
            <person name="Gilbert D."/>
            <person name="Thomas W.K."/>
            <person name="Tucker A."/>
            <person name="Oakley T.H."/>
            <person name="Tokishita S."/>
            <person name="Aerts A."/>
            <person name="Arnold G.J."/>
            <person name="Basu M.K."/>
            <person name="Bauer D.J."/>
            <person name="Caceres C.E."/>
            <person name="Carmel L."/>
            <person name="Casola C."/>
            <person name="Choi J.H."/>
            <person name="Detter J.C."/>
            <person name="Dong Q."/>
            <person name="Dusheyko S."/>
            <person name="Eads B.D."/>
            <person name="Frohlich T."/>
            <person name="Geiler-Samerotte K.A."/>
            <person name="Gerlach D."/>
            <person name="Hatcher P."/>
            <person name="Jogdeo S."/>
            <person name="Krijgsveld J."/>
            <person name="Kriventseva E.V."/>
            <person name="Kultz D."/>
            <person name="Laforsch C."/>
            <person name="Lindquist E."/>
            <person name="Lopez J."/>
            <person name="Manak J.R."/>
            <person name="Muller J."/>
            <person name="Pangilinan J."/>
            <person name="Patwardhan R.P."/>
            <person name="Pitluck S."/>
            <person name="Pritham E.J."/>
            <person name="Rechtsteiner A."/>
            <person name="Rho M."/>
            <person name="Rogozin I.B."/>
            <person name="Sakarya O."/>
            <person name="Salamov A."/>
            <person name="Schaack S."/>
            <person name="Shapiro H."/>
            <person name="Shiga Y."/>
            <person name="Skalitzky C."/>
            <person name="Smith Z."/>
            <person name="Souvorov A."/>
            <person name="Sung W."/>
            <person name="Tang Z."/>
            <person name="Tsuchiya D."/>
            <person name="Tu H."/>
            <person name="Vos H."/>
            <person name="Wang M."/>
            <person name="Wolf Y.I."/>
            <person name="Yamagata H."/>
            <person name="Yamada T."/>
            <person name="Ye Y."/>
            <person name="Shaw J.R."/>
            <person name="Andrews J."/>
            <person name="Crease T.J."/>
            <person name="Tang H."/>
            <person name="Lucas S.M."/>
            <person name="Robertson H.M."/>
            <person name="Bork P."/>
            <person name="Koonin E.V."/>
            <person name="Zdobnov E.M."/>
            <person name="Grigoriev I.V."/>
            <person name="Lynch M."/>
            <person name="Boore J.L."/>
        </authorList>
    </citation>
    <scope>NUCLEOTIDE SEQUENCE [LARGE SCALE GENOMIC DNA]</scope>
</reference>
<dbReference type="InParanoid" id="E9GZ81"/>
<evidence type="ECO:0000313" key="2">
    <source>
        <dbReference type="EMBL" id="EFX75102.1"/>
    </source>
</evidence>
<dbReference type="OrthoDB" id="10422563at2759"/>
<dbReference type="KEGG" id="dpx:DAPPUDRAFT_323594"/>
<name>E9GZ81_DAPPU</name>
<gene>
    <name evidence="2" type="ORF">DAPPUDRAFT_323594</name>
</gene>
<evidence type="ECO:0000313" key="3">
    <source>
        <dbReference type="Proteomes" id="UP000000305"/>
    </source>
</evidence>
<accession>E9GZ81</accession>
<keyword evidence="3" id="KW-1185">Reference proteome</keyword>
<sequence>MSSRARSPSVESVPEISRHLNDDIYGNLDFPVAGVQIRSPRATRSSRACSRQHGLFSCLLSASSDRAFLEYRCSRDRSPLKRPTSVEHDGQFREQGRYDDGRYSNDRYFDVDRQDYRGESGPCRWAGYPARRFSPGNHEFNDRQWGHEDYSYNRFRLNEEWGRNEAFWRNQSWHGDRFHPPDLRYDLDWRLGTTS</sequence>
<dbReference type="AlphaFoldDB" id="E9GZ81"/>
<proteinExistence type="predicted"/>
<dbReference type="HOGENOM" id="CLU_1397662_0_0_1"/>
<dbReference type="EMBL" id="GL732577">
    <property type="protein sequence ID" value="EFX75102.1"/>
    <property type="molecule type" value="Genomic_DNA"/>
</dbReference>
<dbReference type="Proteomes" id="UP000000305">
    <property type="component" value="Unassembled WGS sequence"/>
</dbReference>
<protein>
    <submittedName>
        <fullName evidence="2">Uncharacterized protein</fullName>
    </submittedName>
</protein>
<organism evidence="2 3">
    <name type="scientific">Daphnia pulex</name>
    <name type="common">Water flea</name>
    <dbReference type="NCBI Taxonomy" id="6669"/>
    <lineage>
        <taxon>Eukaryota</taxon>
        <taxon>Metazoa</taxon>
        <taxon>Ecdysozoa</taxon>
        <taxon>Arthropoda</taxon>
        <taxon>Crustacea</taxon>
        <taxon>Branchiopoda</taxon>
        <taxon>Diplostraca</taxon>
        <taxon>Cladocera</taxon>
        <taxon>Anomopoda</taxon>
        <taxon>Daphniidae</taxon>
        <taxon>Daphnia</taxon>
    </lineage>
</organism>